<dbReference type="AlphaFoldDB" id="A0A934SRY2"/>
<keyword evidence="1" id="KW-0433">Leucine-rich repeat</keyword>
<dbReference type="InterPro" id="IPR001611">
    <property type="entry name" value="Leu-rich_rpt"/>
</dbReference>
<evidence type="ECO:0000256" key="1">
    <source>
        <dbReference type="ARBA" id="ARBA00022614"/>
    </source>
</evidence>
<keyword evidence="2" id="KW-0677">Repeat</keyword>
<evidence type="ECO:0000313" key="6">
    <source>
        <dbReference type="Proteomes" id="UP000622890"/>
    </source>
</evidence>
<evidence type="ECO:0000256" key="4">
    <source>
        <dbReference type="SAM" id="MobiDB-lite"/>
    </source>
</evidence>
<comment type="similarity">
    <text evidence="3">Belongs to the PPP1R37 family.</text>
</comment>
<sequence length="351" mass="37780">MRPTSSPTSSPRPSSPATLSNAPDALAAKASTPEWQQFSQAVVNDGLRLRSPLSDASLQHLADWLASSSAELKALYVDQEAQVSVGGMQVLFKALKANTTLQTLEVLSNPMDQASAEALAETLKGNGTLDELTLRSCGIDEPMLAPLCEALKSNSRLTRLNLRENAFGDKGLSALSEALLVNKMLLSLDVNKSFPGECDPCFFDAGMVAVVKALRSNTTLTEIRLGSVEMEVATRSGLLSAVRDNKVVQVIGFHDMHFPQQDLQLLKSLLADNAACAELEKRRPAAMKGLRAMAPQGYPDELMTRMLDALIRMPSIPEVDRMTALRSLDDINQSQAAVVTHDHTRGVAPGS</sequence>
<dbReference type="InterPro" id="IPR051279">
    <property type="entry name" value="PP1-Reg/Actin-Interact_Protein"/>
</dbReference>
<reference evidence="5" key="1">
    <citation type="submission" date="2021-01" db="EMBL/GenBank/DDBJ databases">
        <title>Genome sequence of strain Noviherbaspirillum sp. DKR-6.</title>
        <authorList>
            <person name="Chaudhary D.K."/>
        </authorList>
    </citation>
    <scope>NUCLEOTIDE SEQUENCE</scope>
    <source>
        <strain evidence="5">DKR-6</strain>
    </source>
</reference>
<dbReference type="Gene3D" id="3.80.10.10">
    <property type="entry name" value="Ribonuclease Inhibitor"/>
    <property type="match status" value="2"/>
</dbReference>
<dbReference type="SMART" id="SM00368">
    <property type="entry name" value="LRR_RI"/>
    <property type="match status" value="3"/>
</dbReference>
<dbReference type="EMBL" id="JAEPBG010000002">
    <property type="protein sequence ID" value="MBK4734163.1"/>
    <property type="molecule type" value="Genomic_DNA"/>
</dbReference>
<dbReference type="PANTHER" id="PTHR24112:SF9">
    <property type="entry name" value="PROTEIN PHOSPHATASE 1 REGULATORY SUBUNIT 37"/>
    <property type="match status" value="1"/>
</dbReference>
<name>A0A934SRY2_9BURK</name>
<dbReference type="SUPFAM" id="SSF52047">
    <property type="entry name" value="RNI-like"/>
    <property type="match status" value="1"/>
</dbReference>
<dbReference type="InterPro" id="IPR032675">
    <property type="entry name" value="LRR_dom_sf"/>
</dbReference>
<dbReference type="RefSeq" id="WP_200590932.1">
    <property type="nucleotide sequence ID" value="NZ_JAEPBG010000002.1"/>
</dbReference>
<accession>A0A934SRY2</accession>
<comment type="caution">
    <text evidence="5">The sequence shown here is derived from an EMBL/GenBank/DDBJ whole genome shotgun (WGS) entry which is preliminary data.</text>
</comment>
<dbReference type="Pfam" id="PF13516">
    <property type="entry name" value="LRR_6"/>
    <property type="match status" value="1"/>
</dbReference>
<gene>
    <name evidence="5" type="ORF">JJB74_06030</name>
</gene>
<dbReference type="Proteomes" id="UP000622890">
    <property type="component" value="Unassembled WGS sequence"/>
</dbReference>
<organism evidence="5 6">
    <name type="scientific">Noviherbaspirillum pedocola</name>
    <dbReference type="NCBI Taxonomy" id="2801341"/>
    <lineage>
        <taxon>Bacteria</taxon>
        <taxon>Pseudomonadati</taxon>
        <taxon>Pseudomonadota</taxon>
        <taxon>Betaproteobacteria</taxon>
        <taxon>Burkholderiales</taxon>
        <taxon>Oxalobacteraceae</taxon>
        <taxon>Noviherbaspirillum</taxon>
    </lineage>
</organism>
<keyword evidence="6" id="KW-1185">Reference proteome</keyword>
<feature type="compositionally biased region" description="Low complexity" evidence="4">
    <location>
        <begin position="1"/>
        <end position="16"/>
    </location>
</feature>
<evidence type="ECO:0000313" key="5">
    <source>
        <dbReference type="EMBL" id="MBK4734163.1"/>
    </source>
</evidence>
<dbReference type="PANTHER" id="PTHR24112">
    <property type="entry name" value="LEUCINE-RICH REPEAT, ISOFORM F-RELATED"/>
    <property type="match status" value="1"/>
</dbReference>
<proteinExistence type="inferred from homology"/>
<feature type="region of interest" description="Disordered" evidence="4">
    <location>
        <begin position="1"/>
        <end position="26"/>
    </location>
</feature>
<protein>
    <submittedName>
        <fullName evidence="5">Uncharacterized protein</fullName>
    </submittedName>
</protein>
<evidence type="ECO:0000256" key="2">
    <source>
        <dbReference type="ARBA" id="ARBA00022737"/>
    </source>
</evidence>
<evidence type="ECO:0000256" key="3">
    <source>
        <dbReference type="ARBA" id="ARBA00038315"/>
    </source>
</evidence>